<reference evidence="8 9" key="1">
    <citation type="submission" date="2022-11" db="EMBL/GenBank/DDBJ databases">
        <title>Minimal conservation of predation-associated metabolite biosynthetic gene clusters underscores biosynthetic potential of Myxococcota including descriptions for ten novel species: Archangium lansinium sp. nov., Myxococcus landrumus sp. nov., Nannocystis bai.</title>
        <authorList>
            <person name="Ahearne A."/>
            <person name="Stevens C."/>
            <person name="Dowd S."/>
        </authorList>
    </citation>
    <scope>NUCLEOTIDE SEQUENCE [LARGE SCALE GENOMIC DNA]</scope>
    <source>
        <strain evidence="8 9">RJM3</strain>
    </source>
</reference>
<dbReference type="EMBL" id="JAQNDO010000001">
    <property type="protein sequence ID" value="MDC0742338.1"/>
    <property type="molecule type" value="Genomic_DNA"/>
</dbReference>
<dbReference type="Pfam" id="PF04055">
    <property type="entry name" value="Radical_SAM"/>
    <property type="match status" value="1"/>
</dbReference>
<dbReference type="InterPro" id="IPR007197">
    <property type="entry name" value="rSAM"/>
</dbReference>
<dbReference type="Gene3D" id="3.20.20.70">
    <property type="entry name" value="Aldolase class I"/>
    <property type="match status" value="1"/>
</dbReference>
<protein>
    <submittedName>
        <fullName evidence="8">Radical SAM protein</fullName>
    </submittedName>
</protein>
<keyword evidence="4" id="KW-0479">Metal-binding</keyword>
<evidence type="ECO:0000313" key="9">
    <source>
        <dbReference type="Proteomes" id="UP001221411"/>
    </source>
</evidence>
<keyword evidence="5" id="KW-0408">Iron</keyword>
<evidence type="ECO:0000256" key="3">
    <source>
        <dbReference type="ARBA" id="ARBA00022691"/>
    </source>
</evidence>
<dbReference type="CDD" id="cd01335">
    <property type="entry name" value="Radical_SAM"/>
    <property type="match status" value="1"/>
</dbReference>
<dbReference type="SFLD" id="SFLDS00029">
    <property type="entry name" value="Radical_SAM"/>
    <property type="match status" value="1"/>
</dbReference>
<evidence type="ECO:0000313" key="8">
    <source>
        <dbReference type="EMBL" id="MDC0742338.1"/>
    </source>
</evidence>
<keyword evidence="2" id="KW-0004">4Fe-4S</keyword>
<gene>
    <name evidence="8" type="ORF">POL67_13380</name>
</gene>
<accession>A0ABT5EMC2</accession>
<keyword evidence="6" id="KW-0411">Iron-sulfur</keyword>
<comment type="caution">
    <text evidence="8">The sequence shown here is derived from an EMBL/GenBank/DDBJ whole genome shotgun (WGS) entry which is preliminary data.</text>
</comment>
<evidence type="ECO:0000259" key="7">
    <source>
        <dbReference type="PROSITE" id="PS51918"/>
    </source>
</evidence>
<dbReference type="RefSeq" id="WP_271917683.1">
    <property type="nucleotide sequence ID" value="NZ_JAQNDO010000001.1"/>
</dbReference>
<proteinExistence type="predicted"/>
<dbReference type="PANTHER" id="PTHR11228">
    <property type="entry name" value="RADICAL SAM DOMAIN PROTEIN"/>
    <property type="match status" value="1"/>
</dbReference>
<dbReference type="Proteomes" id="UP001221411">
    <property type="component" value="Unassembled WGS sequence"/>
</dbReference>
<dbReference type="InterPro" id="IPR017200">
    <property type="entry name" value="PqqE-like"/>
</dbReference>
<keyword evidence="9" id="KW-1185">Reference proteome</keyword>
<dbReference type="SFLD" id="SFLDG01067">
    <property type="entry name" value="SPASM/twitch_domain_containing"/>
    <property type="match status" value="1"/>
</dbReference>
<name>A0ABT5EMC2_9BACT</name>
<organism evidence="8 9">
    <name type="scientific">Polyangium mundeleinium</name>
    <dbReference type="NCBI Taxonomy" id="2995306"/>
    <lineage>
        <taxon>Bacteria</taxon>
        <taxon>Pseudomonadati</taxon>
        <taxon>Myxococcota</taxon>
        <taxon>Polyangia</taxon>
        <taxon>Polyangiales</taxon>
        <taxon>Polyangiaceae</taxon>
        <taxon>Polyangium</taxon>
    </lineage>
</organism>
<dbReference type="InterPro" id="IPR013785">
    <property type="entry name" value="Aldolase_TIM"/>
</dbReference>
<evidence type="ECO:0000256" key="6">
    <source>
        <dbReference type="ARBA" id="ARBA00023014"/>
    </source>
</evidence>
<sequence length="371" mass="39671">MPPWSRPEPFGAWVRFDDRTLVAVDHALAKRLGVPSGQPIDPSAPPRPLEVHLAVNARCHAPCEGCYLDARSDGAEPSLDELRARLVAVRERGASTVAFGGGEPLLREDLGELAAFARSLGLVPVMTTSGFGLREERAKELGAFAQINVSHDGVGGAYAAVRGFDGARGAERAIEMLARAGIPVGVNVVLTRRSFAQLEATAERVADLGAGELQLLRYKPQGRAAGIGYFEARLGEAQREALWPTITAIVHRRRLSVRIDCALVPLLSEALAAEPHAAAMLASLGVFGCEAGRHLGGLDVSGRDAPCSFSPSSREEIDRFRAYHANPPEPCASCTLFSVCRGGCQVVSRHATNDFRPDPECPRVRRTEASS</sequence>
<dbReference type="PANTHER" id="PTHR11228:SF7">
    <property type="entry name" value="PQQA PEPTIDE CYCLASE"/>
    <property type="match status" value="1"/>
</dbReference>
<dbReference type="SUPFAM" id="SSF102114">
    <property type="entry name" value="Radical SAM enzymes"/>
    <property type="match status" value="1"/>
</dbReference>
<dbReference type="PIRSF" id="PIRSF037420">
    <property type="entry name" value="PQQ_syn_pqqE"/>
    <property type="match status" value="1"/>
</dbReference>
<evidence type="ECO:0000256" key="1">
    <source>
        <dbReference type="ARBA" id="ARBA00001966"/>
    </source>
</evidence>
<keyword evidence="3" id="KW-0949">S-adenosyl-L-methionine</keyword>
<dbReference type="InterPro" id="IPR050377">
    <property type="entry name" value="Radical_SAM_PqqE_MftC-like"/>
</dbReference>
<feature type="domain" description="Radical SAM core" evidence="7">
    <location>
        <begin position="43"/>
        <end position="266"/>
    </location>
</feature>
<evidence type="ECO:0000256" key="2">
    <source>
        <dbReference type="ARBA" id="ARBA00022485"/>
    </source>
</evidence>
<dbReference type="PROSITE" id="PS51918">
    <property type="entry name" value="RADICAL_SAM"/>
    <property type="match status" value="1"/>
</dbReference>
<comment type="cofactor">
    <cofactor evidence="1">
        <name>[4Fe-4S] cluster</name>
        <dbReference type="ChEBI" id="CHEBI:49883"/>
    </cofactor>
</comment>
<dbReference type="InterPro" id="IPR058240">
    <property type="entry name" value="rSAM_sf"/>
</dbReference>
<evidence type="ECO:0000256" key="5">
    <source>
        <dbReference type="ARBA" id="ARBA00023004"/>
    </source>
</evidence>
<evidence type="ECO:0000256" key="4">
    <source>
        <dbReference type="ARBA" id="ARBA00022723"/>
    </source>
</evidence>